<dbReference type="SUPFAM" id="SSF53335">
    <property type="entry name" value="S-adenosyl-L-methionine-dependent methyltransferases"/>
    <property type="match status" value="1"/>
</dbReference>
<protein>
    <submittedName>
        <fullName evidence="1">Uncharacterized protein</fullName>
    </submittedName>
</protein>
<sequence length="97" mass="10549">MTNRKPANRKGKVQLIDASAMWQEMRKSLGSKRKGLSDEHIAEITRLFGNAKEVNVNEDGRPVAAFLSRASCQAAGLPFPSTLPVSSGLAPSKQKNR</sequence>
<keyword evidence="2" id="KW-1185">Reference proteome</keyword>
<evidence type="ECO:0000313" key="2">
    <source>
        <dbReference type="Proteomes" id="UP000315471"/>
    </source>
</evidence>
<dbReference type="EMBL" id="SJPY01000002">
    <property type="protein sequence ID" value="TWU43737.1"/>
    <property type="molecule type" value="Genomic_DNA"/>
</dbReference>
<gene>
    <name evidence="1" type="ORF">Q31b_12660</name>
</gene>
<name>A0A5C6E727_9BACT</name>
<proteinExistence type="predicted"/>
<dbReference type="InterPro" id="IPR029063">
    <property type="entry name" value="SAM-dependent_MTases_sf"/>
</dbReference>
<dbReference type="AlphaFoldDB" id="A0A5C6E727"/>
<organism evidence="1 2">
    <name type="scientific">Novipirellula aureliae</name>
    <dbReference type="NCBI Taxonomy" id="2527966"/>
    <lineage>
        <taxon>Bacteria</taxon>
        <taxon>Pseudomonadati</taxon>
        <taxon>Planctomycetota</taxon>
        <taxon>Planctomycetia</taxon>
        <taxon>Pirellulales</taxon>
        <taxon>Pirellulaceae</taxon>
        <taxon>Novipirellula</taxon>
    </lineage>
</organism>
<evidence type="ECO:0000313" key="1">
    <source>
        <dbReference type="EMBL" id="TWU43737.1"/>
    </source>
</evidence>
<comment type="caution">
    <text evidence="1">The sequence shown here is derived from an EMBL/GenBank/DDBJ whole genome shotgun (WGS) entry which is preliminary data.</text>
</comment>
<dbReference type="Proteomes" id="UP000315471">
    <property type="component" value="Unassembled WGS sequence"/>
</dbReference>
<dbReference type="RefSeq" id="WP_231617350.1">
    <property type="nucleotide sequence ID" value="NZ_SJPY01000002.1"/>
</dbReference>
<dbReference type="Gene3D" id="3.40.50.150">
    <property type="entry name" value="Vaccinia Virus protein VP39"/>
    <property type="match status" value="1"/>
</dbReference>
<accession>A0A5C6E727</accession>
<reference evidence="1 2" key="1">
    <citation type="submission" date="2019-02" db="EMBL/GenBank/DDBJ databases">
        <title>Deep-cultivation of Planctomycetes and their phenomic and genomic characterization uncovers novel biology.</title>
        <authorList>
            <person name="Wiegand S."/>
            <person name="Jogler M."/>
            <person name="Boedeker C."/>
            <person name="Pinto D."/>
            <person name="Vollmers J."/>
            <person name="Rivas-Marin E."/>
            <person name="Kohn T."/>
            <person name="Peeters S.H."/>
            <person name="Heuer A."/>
            <person name="Rast P."/>
            <person name="Oberbeckmann S."/>
            <person name="Bunk B."/>
            <person name="Jeske O."/>
            <person name="Meyerdierks A."/>
            <person name="Storesund J.E."/>
            <person name="Kallscheuer N."/>
            <person name="Luecker S."/>
            <person name="Lage O.M."/>
            <person name="Pohl T."/>
            <person name="Merkel B.J."/>
            <person name="Hornburger P."/>
            <person name="Mueller R.-W."/>
            <person name="Bruemmer F."/>
            <person name="Labrenz M."/>
            <person name="Spormann A.M."/>
            <person name="Op Den Camp H."/>
            <person name="Overmann J."/>
            <person name="Amann R."/>
            <person name="Jetten M.S.M."/>
            <person name="Mascher T."/>
            <person name="Medema M.H."/>
            <person name="Devos D.P."/>
            <person name="Kaster A.-K."/>
            <person name="Ovreas L."/>
            <person name="Rohde M."/>
            <person name="Galperin M.Y."/>
            <person name="Jogler C."/>
        </authorList>
    </citation>
    <scope>NUCLEOTIDE SEQUENCE [LARGE SCALE GENOMIC DNA]</scope>
    <source>
        <strain evidence="1 2">Q31b</strain>
    </source>
</reference>